<gene>
    <name evidence="12" type="ORF">BD324DRAFT_652384</name>
</gene>
<protein>
    <recommendedName>
        <fullName evidence="11">C2H2-type domain-containing protein</fullName>
    </recommendedName>
</protein>
<evidence type="ECO:0000256" key="10">
    <source>
        <dbReference type="SAM" id="MobiDB-lite"/>
    </source>
</evidence>
<dbReference type="SUPFAM" id="SSF57667">
    <property type="entry name" value="beta-beta-alpha zinc fingers"/>
    <property type="match status" value="1"/>
</dbReference>
<evidence type="ECO:0000256" key="3">
    <source>
        <dbReference type="ARBA" id="ARBA00022723"/>
    </source>
</evidence>
<feature type="region of interest" description="Disordered" evidence="10">
    <location>
        <begin position="17"/>
        <end position="60"/>
    </location>
</feature>
<dbReference type="GeneID" id="33560290"/>
<dbReference type="SMART" id="SM00355">
    <property type="entry name" value="ZnF_C2H2"/>
    <property type="match status" value="3"/>
</dbReference>
<evidence type="ECO:0000256" key="7">
    <source>
        <dbReference type="ARBA" id="ARBA00023242"/>
    </source>
</evidence>
<dbReference type="InterPro" id="IPR013087">
    <property type="entry name" value="Znf_C2H2_type"/>
</dbReference>
<evidence type="ECO:0000313" key="12">
    <source>
        <dbReference type="EMBL" id="ORX35245.1"/>
    </source>
</evidence>
<feature type="compositionally biased region" description="Basic and acidic residues" evidence="10">
    <location>
        <begin position="819"/>
        <end position="830"/>
    </location>
</feature>
<feature type="domain" description="C2H2-type" evidence="11">
    <location>
        <begin position="131"/>
        <end position="158"/>
    </location>
</feature>
<dbReference type="GO" id="GO:0008270">
    <property type="term" value="F:zinc ion binding"/>
    <property type="evidence" value="ECO:0007669"/>
    <property type="project" value="UniProtKB-KW"/>
</dbReference>
<keyword evidence="7" id="KW-0539">Nucleus</keyword>
<feature type="domain" description="C2H2-type" evidence="11">
    <location>
        <begin position="101"/>
        <end position="130"/>
    </location>
</feature>
<feature type="compositionally biased region" description="Basic and acidic residues" evidence="10">
    <location>
        <begin position="777"/>
        <end position="803"/>
    </location>
</feature>
<feature type="region of interest" description="Disordered" evidence="10">
    <location>
        <begin position="605"/>
        <end position="633"/>
    </location>
</feature>
<evidence type="ECO:0000256" key="1">
    <source>
        <dbReference type="ARBA" id="ARBA00004123"/>
    </source>
</evidence>
<reference evidence="12 13" key="1">
    <citation type="submission" date="2017-03" db="EMBL/GenBank/DDBJ databases">
        <title>Widespread Adenine N6-methylation of Active Genes in Fungi.</title>
        <authorList>
            <consortium name="DOE Joint Genome Institute"/>
            <person name="Mondo S.J."/>
            <person name="Dannebaum R.O."/>
            <person name="Kuo R.C."/>
            <person name="Louie K.B."/>
            <person name="Bewick A.J."/>
            <person name="Labutti K."/>
            <person name="Haridas S."/>
            <person name="Kuo A."/>
            <person name="Salamov A."/>
            <person name="Ahrendt S.R."/>
            <person name="Lau R."/>
            <person name="Bowen B.P."/>
            <person name="Lipzen A."/>
            <person name="Sullivan W."/>
            <person name="Andreopoulos W.B."/>
            <person name="Clum A."/>
            <person name="Lindquist E."/>
            <person name="Daum C."/>
            <person name="Northen T.R."/>
            <person name="Ramamoorthy G."/>
            <person name="Schmitz R.J."/>
            <person name="Gryganskyi A."/>
            <person name="Culley D."/>
            <person name="Magnuson J."/>
            <person name="James T.Y."/>
            <person name="O'Malley M.A."/>
            <person name="Stajich J.E."/>
            <person name="Spatafora J.W."/>
            <person name="Visel A."/>
            <person name="Grigoriev I.V."/>
        </authorList>
    </citation>
    <scope>NUCLEOTIDE SEQUENCE [LARGE SCALE GENOMIC DNA]</scope>
    <source>
        <strain evidence="12 13">NRRL Y-17943</strain>
    </source>
</reference>
<feature type="compositionally biased region" description="Basic and acidic residues" evidence="10">
    <location>
        <begin position="607"/>
        <end position="617"/>
    </location>
</feature>
<dbReference type="InParanoid" id="A0A1Y1UDU2"/>
<dbReference type="Gene3D" id="3.30.160.60">
    <property type="entry name" value="Classic Zinc Finger"/>
    <property type="match status" value="2"/>
</dbReference>
<dbReference type="PANTHER" id="PTHR47257">
    <property type="entry name" value="PH-RESPONSE TRANSCRIPTION FACTOR PACC/RIM101"/>
    <property type="match status" value="1"/>
</dbReference>
<dbReference type="OrthoDB" id="6155966at2759"/>
<feature type="region of interest" description="Disordered" evidence="10">
    <location>
        <begin position="415"/>
        <end position="459"/>
    </location>
</feature>
<dbReference type="GO" id="GO:0005634">
    <property type="term" value="C:nucleus"/>
    <property type="evidence" value="ECO:0007669"/>
    <property type="project" value="UniProtKB-SubCell"/>
</dbReference>
<dbReference type="AlphaFoldDB" id="A0A1Y1UDU2"/>
<dbReference type="Proteomes" id="UP000193218">
    <property type="component" value="Unassembled WGS sequence"/>
</dbReference>
<keyword evidence="5 9" id="KW-0863">Zinc-finger</keyword>
<comment type="similarity">
    <text evidence="8">Belongs to the pacC/RIM101 family.</text>
</comment>
<dbReference type="PROSITE" id="PS50157">
    <property type="entry name" value="ZINC_FINGER_C2H2_2"/>
    <property type="match status" value="2"/>
</dbReference>
<name>A0A1Y1UDU2_9TREE</name>
<feature type="compositionally biased region" description="Low complexity" evidence="10">
    <location>
        <begin position="434"/>
        <end position="453"/>
    </location>
</feature>
<proteinExistence type="inferred from homology"/>
<feature type="compositionally biased region" description="Low complexity" evidence="10">
    <location>
        <begin position="31"/>
        <end position="48"/>
    </location>
</feature>
<dbReference type="GO" id="GO:0045944">
    <property type="term" value="P:positive regulation of transcription by RNA polymerase II"/>
    <property type="evidence" value="ECO:0007669"/>
    <property type="project" value="TreeGrafter"/>
</dbReference>
<evidence type="ECO:0000259" key="11">
    <source>
        <dbReference type="PROSITE" id="PS50157"/>
    </source>
</evidence>
<sequence length="830" mass="91175">MAYPSLPSATYLDPSPPMGHSMYHHHHHHSSAVSTSESASSVEPVTPESTRHDTVSANDSPEAGISCKWKNCDHVASSPDGLYDHLCNVHVGRKSTNNLCLTCGWEGCGVKCVKRDHITSHLRVHTPLKPHPCAVCGKTFKRPQDLKKHERIHTQEHHQLHKLSKAATSQDPAFNKRVAPGSGNAANIKIERRASTDSDEFPSPNTGSMSPTSSSGRSNDHSSSPYDHMMPPRGHDHHSVSPTPSALAALHRKQHEELAAYQQREMLVLQQLAFQQQQNRVYAAQLLTDDYGLNGGQKRDWQGEENNFGDFLSDMKKRKVEPVYDNDMMNRLDALNAGGMPAGFPALSSLGSGGFAPGVNTGFNTDFTIPAGRPSAQLSAQGGAAPMNIPEIRTEADLALFNQFMISLGRDAARMDQPQHRSHGFNLAPPMTHSGGSSFSSSTTSGSSGLGASPVLSEHSPVEDLFNPEELASLGLSGMPGIPSNNFNAPQPASNNSSLYGHLYSQLEQSKRVIAGLPRSTSNAHPPHMEAHRSYPFDAINTNMNAYPSLPNYGIPDVHSLDFNNFASFDSLAPSKAPGPVPTLAPRDFNKKTYRHVAPLGAAVSSRHVESAERGTQYDEPEELSGEENEPTRRLSVADLLLSDDNADPSLRLPRIHRVISKERDESPHLPGVAAIKSGSPIRYPHVPVKRHTEDEIVRGVKRLEIGEPGRPSPKIDDLDDVEAKLRMEKITRRRHALMIRSWILAVNLDFRSRKLRSQLEERAQTDDEDDEEEDEHEPREGRGRPDPIRIKTEPLDGYSREPDEVDDEEDGDLTPTETSKRLGIHDIAA</sequence>
<evidence type="ECO:0000313" key="13">
    <source>
        <dbReference type="Proteomes" id="UP000193218"/>
    </source>
</evidence>
<evidence type="ECO:0000256" key="4">
    <source>
        <dbReference type="ARBA" id="ARBA00022737"/>
    </source>
</evidence>
<dbReference type="Pfam" id="PF00096">
    <property type="entry name" value="zf-C2H2"/>
    <property type="match status" value="1"/>
</dbReference>
<feature type="compositionally biased region" description="Acidic residues" evidence="10">
    <location>
        <begin position="804"/>
        <end position="813"/>
    </location>
</feature>
<organism evidence="12 13">
    <name type="scientific">Kockovaella imperatae</name>
    <dbReference type="NCBI Taxonomy" id="4999"/>
    <lineage>
        <taxon>Eukaryota</taxon>
        <taxon>Fungi</taxon>
        <taxon>Dikarya</taxon>
        <taxon>Basidiomycota</taxon>
        <taxon>Agaricomycotina</taxon>
        <taxon>Tremellomycetes</taxon>
        <taxon>Tremellales</taxon>
        <taxon>Cuniculitremaceae</taxon>
        <taxon>Kockovaella</taxon>
    </lineage>
</organism>
<dbReference type="InterPro" id="IPR050806">
    <property type="entry name" value="pacC/RIM101"/>
</dbReference>
<dbReference type="EMBL" id="NBSH01000011">
    <property type="protein sequence ID" value="ORX35245.1"/>
    <property type="molecule type" value="Genomic_DNA"/>
</dbReference>
<dbReference type="FunFam" id="3.30.160.60:FF:002343">
    <property type="entry name" value="Zinc finger protein 33A"/>
    <property type="match status" value="1"/>
</dbReference>
<evidence type="ECO:0000256" key="8">
    <source>
        <dbReference type="ARBA" id="ARBA00038089"/>
    </source>
</evidence>
<accession>A0A1Y1UDU2</accession>
<evidence type="ECO:0000256" key="9">
    <source>
        <dbReference type="PROSITE-ProRule" id="PRU00042"/>
    </source>
</evidence>
<feature type="compositionally biased region" description="Acidic residues" evidence="10">
    <location>
        <begin position="619"/>
        <end position="629"/>
    </location>
</feature>
<keyword evidence="3" id="KW-0479">Metal-binding</keyword>
<dbReference type="PANTHER" id="PTHR47257:SF1">
    <property type="entry name" value="PH-RESPONSE TRANSCRIPTION FACTOR PACC_RIM101"/>
    <property type="match status" value="1"/>
</dbReference>
<comment type="caution">
    <text evidence="12">The sequence shown here is derived from an EMBL/GenBank/DDBJ whole genome shotgun (WGS) entry which is preliminary data.</text>
</comment>
<dbReference type="PROSITE" id="PS00028">
    <property type="entry name" value="ZINC_FINGER_C2H2_1"/>
    <property type="match status" value="2"/>
</dbReference>
<keyword evidence="6" id="KW-0862">Zinc</keyword>
<dbReference type="RefSeq" id="XP_021869435.1">
    <property type="nucleotide sequence ID" value="XM_022018481.1"/>
</dbReference>
<evidence type="ECO:0000256" key="6">
    <source>
        <dbReference type="ARBA" id="ARBA00022833"/>
    </source>
</evidence>
<feature type="region of interest" description="Disordered" evidence="10">
    <location>
        <begin position="760"/>
        <end position="830"/>
    </location>
</feature>
<feature type="region of interest" description="Disordered" evidence="10">
    <location>
        <begin position="151"/>
        <end position="244"/>
    </location>
</feature>
<evidence type="ECO:0000256" key="5">
    <source>
        <dbReference type="ARBA" id="ARBA00022771"/>
    </source>
</evidence>
<comment type="subcellular location">
    <subcellularLocation>
        <location evidence="1">Nucleus</location>
    </subcellularLocation>
</comment>
<feature type="compositionally biased region" description="Low complexity" evidence="10">
    <location>
        <begin position="203"/>
        <end position="224"/>
    </location>
</feature>
<feature type="compositionally biased region" description="Acidic residues" evidence="10">
    <location>
        <begin position="767"/>
        <end position="776"/>
    </location>
</feature>
<keyword evidence="4" id="KW-0677">Repeat</keyword>
<evidence type="ECO:0000256" key="2">
    <source>
        <dbReference type="ARBA" id="ARBA00022491"/>
    </source>
</evidence>
<dbReference type="InterPro" id="IPR036236">
    <property type="entry name" value="Znf_C2H2_sf"/>
</dbReference>
<dbReference type="STRING" id="4999.A0A1Y1UDU2"/>
<keyword evidence="2" id="KW-0678">Repressor</keyword>
<keyword evidence="13" id="KW-1185">Reference proteome</keyword>